<evidence type="ECO:0000313" key="7">
    <source>
        <dbReference type="EMBL" id="GIG12005.1"/>
    </source>
</evidence>
<dbReference type="InterPro" id="IPR017853">
    <property type="entry name" value="GH"/>
</dbReference>
<dbReference type="InterPro" id="IPR022790">
    <property type="entry name" value="GH26_dom"/>
</dbReference>
<dbReference type="SMART" id="SM00458">
    <property type="entry name" value="RICIN"/>
    <property type="match status" value="1"/>
</dbReference>
<name>A0A8J3L3X2_9ACTN</name>
<dbReference type="RefSeq" id="WP_166380429.1">
    <property type="nucleotide sequence ID" value="NZ_BAAATT010000011.1"/>
</dbReference>
<proteinExistence type="inferred from homology"/>
<dbReference type="AlphaFoldDB" id="A0A8J3L3X2"/>
<dbReference type="Proteomes" id="UP000660339">
    <property type="component" value="Unassembled WGS sequence"/>
</dbReference>
<dbReference type="Gene3D" id="2.80.10.50">
    <property type="match status" value="1"/>
</dbReference>
<protein>
    <recommendedName>
        <fullName evidence="6">GH26 domain-containing protein</fullName>
    </recommendedName>
</protein>
<evidence type="ECO:0000256" key="1">
    <source>
        <dbReference type="ARBA" id="ARBA00007754"/>
    </source>
</evidence>
<evidence type="ECO:0000259" key="6">
    <source>
        <dbReference type="PROSITE" id="PS51764"/>
    </source>
</evidence>
<dbReference type="SUPFAM" id="SSF50370">
    <property type="entry name" value="Ricin B-like lectins"/>
    <property type="match status" value="1"/>
</dbReference>
<feature type="active site" description="Nucleophile" evidence="4">
    <location>
        <position position="285"/>
    </location>
</feature>
<dbReference type="InterPro" id="IPR035992">
    <property type="entry name" value="Ricin_B-like_lectins"/>
</dbReference>
<dbReference type="Pfam" id="PF02156">
    <property type="entry name" value="Glyco_hydro_26"/>
    <property type="match status" value="1"/>
</dbReference>
<dbReference type="EMBL" id="BONJ01000001">
    <property type="protein sequence ID" value="GIG12005.1"/>
    <property type="molecule type" value="Genomic_DNA"/>
</dbReference>
<dbReference type="InterPro" id="IPR000772">
    <property type="entry name" value="Ricin_B_lectin"/>
</dbReference>
<dbReference type="Pfam" id="PF00652">
    <property type="entry name" value="Ricin_B_lectin"/>
    <property type="match status" value="1"/>
</dbReference>
<sequence>MALRRLIRLTAAAALAAAVGLTAQPALAAPPAAPGVTRTDVINYFQGLTGRNWLSGQQDGPNSNPTQWTNKVRDITGLFPGMWGGDFGFSQNDIDNRQRVFDQAKAAWNAGTIPAITWHACAPLVAVCNFEGGSWPVKGSWLSDSQWNELVTDGAGLNTSWKRRLDQTVPYFQQLKTAGIPVLFRPSHEMNEAWAWWGGRPGANGSRKLFQITHDYLVGKGFDNIVWVWNVKDVSGGAARVADYYPGDSYVDLVTLDVWVQYFPSAEWYQAIQNVSHGKPIGLAEVGRTPTPAQMAAQPRWTFFSVWMDWLIKPEYNTNDGVKATYYDPRVLNRGEITIPVGGTPPGGGTGPITGVGSGRCVDVPGAATTNGLQVQIWTCNGTAAQSWTVGADGTIRALGKCLDVNGGLSADGTKVQIWDCTAGNLNQQWTYNGSTRRLTNPKTGKCLDATGQGTADGTKLQLWTCNTQTNQQWNLPA</sequence>
<dbReference type="CDD" id="cd23451">
    <property type="entry name" value="beta-trefoil_Ricin_laminarinase"/>
    <property type="match status" value="1"/>
</dbReference>
<dbReference type="PRINTS" id="PR00739">
    <property type="entry name" value="GLHYDRLASE26"/>
</dbReference>
<evidence type="ECO:0000313" key="8">
    <source>
        <dbReference type="Proteomes" id="UP000660339"/>
    </source>
</evidence>
<keyword evidence="3 4" id="KW-0326">Glycosidase</keyword>
<organism evidence="7 8">
    <name type="scientific">Catellatospora methionotrophica</name>
    <dbReference type="NCBI Taxonomy" id="121620"/>
    <lineage>
        <taxon>Bacteria</taxon>
        <taxon>Bacillati</taxon>
        <taxon>Actinomycetota</taxon>
        <taxon>Actinomycetes</taxon>
        <taxon>Micromonosporales</taxon>
        <taxon>Micromonosporaceae</taxon>
        <taxon>Catellatospora</taxon>
    </lineage>
</organism>
<dbReference type="PROSITE" id="PS51764">
    <property type="entry name" value="GH26"/>
    <property type="match status" value="1"/>
</dbReference>
<gene>
    <name evidence="7" type="ORF">Cme02nite_03370</name>
</gene>
<keyword evidence="5" id="KW-0732">Signal</keyword>
<comment type="similarity">
    <text evidence="1 4">Belongs to the glycosyl hydrolase 26 family.</text>
</comment>
<dbReference type="PANTHER" id="PTHR40079">
    <property type="entry name" value="MANNAN ENDO-1,4-BETA-MANNOSIDASE E-RELATED"/>
    <property type="match status" value="1"/>
</dbReference>
<evidence type="ECO:0000256" key="2">
    <source>
        <dbReference type="ARBA" id="ARBA00022801"/>
    </source>
</evidence>
<reference evidence="7" key="1">
    <citation type="submission" date="2021-01" db="EMBL/GenBank/DDBJ databases">
        <title>Whole genome shotgun sequence of Catellatospora methionotrophica NBRC 14553.</title>
        <authorList>
            <person name="Komaki H."/>
            <person name="Tamura T."/>
        </authorList>
    </citation>
    <scope>NUCLEOTIDE SEQUENCE</scope>
    <source>
        <strain evidence="7">NBRC 14553</strain>
    </source>
</reference>
<dbReference type="SUPFAM" id="SSF51445">
    <property type="entry name" value="(Trans)glycosidases"/>
    <property type="match status" value="1"/>
</dbReference>
<comment type="caution">
    <text evidence="7">The sequence shown here is derived from an EMBL/GenBank/DDBJ whole genome shotgun (WGS) entry which is preliminary data.</text>
</comment>
<dbReference type="Gene3D" id="3.20.20.80">
    <property type="entry name" value="Glycosidases"/>
    <property type="match status" value="1"/>
</dbReference>
<evidence type="ECO:0000256" key="5">
    <source>
        <dbReference type="SAM" id="SignalP"/>
    </source>
</evidence>
<dbReference type="InterPro" id="IPR000805">
    <property type="entry name" value="Glyco_hydro_26"/>
</dbReference>
<feature type="active site" description="Proton donor" evidence="4">
    <location>
        <position position="189"/>
    </location>
</feature>
<feature type="signal peptide" evidence="5">
    <location>
        <begin position="1"/>
        <end position="28"/>
    </location>
</feature>
<feature type="chain" id="PRO_5035321909" description="GH26 domain-containing protein" evidence="5">
    <location>
        <begin position="29"/>
        <end position="478"/>
    </location>
</feature>
<accession>A0A8J3L3X2</accession>
<dbReference type="PANTHER" id="PTHR40079:SF4">
    <property type="entry name" value="GH26 DOMAIN-CONTAINING PROTEIN-RELATED"/>
    <property type="match status" value="1"/>
</dbReference>
<dbReference type="PROSITE" id="PS50231">
    <property type="entry name" value="RICIN_B_LECTIN"/>
    <property type="match status" value="1"/>
</dbReference>
<keyword evidence="8" id="KW-1185">Reference proteome</keyword>
<evidence type="ECO:0000256" key="3">
    <source>
        <dbReference type="ARBA" id="ARBA00023295"/>
    </source>
</evidence>
<dbReference type="GO" id="GO:0006080">
    <property type="term" value="P:substituted mannan metabolic process"/>
    <property type="evidence" value="ECO:0007669"/>
    <property type="project" value="InterPro"/>
</dbReference>
<keyword evidence="2 4" id="KW-0378">Hydrolase</keyword>
<evidence type="ECO:0000256" key="4">
    <source>
        <dbReference type="PROSITE-ProRule" id="PRU01100"/>
    </source>
</evidence>
<feature type="domain" description="GH26" evidence="6">
    <location>
        <begin position="36"/>
        <end position="335"/>
    </location>
</feature>
<dbReference type="GO" id="GO:0016985">
    <property type="term" value="F:mannan endo-1,4-beta-mannosidase activity"/>
    <property type="evidence" value="ECO:0007669"/>
    <property type="project" value="InterPro"/>
</dbReference>